<comment type="caution">
    <text evidence="4">The sequence shown here is derived from an EMBL/GenBank/DDBJ whole genome shotgun (WGS) entry which is preliminary data.</text>
</comment>
<evidence type="ECO:0000259" key="2">
    <source>
        <dbReference type="Pfam" id="PF02771"/>
    </source>
</evidence>
<keyword evidence="1" id="KW-0560">Oxidoreductase</keyword>
<dbReference type="PANTHER" id="PTHR43884:SF12">
    <property type="entry name" value="ISOVALERYL-COA DEHYDROGENASE, MITOCHONDRIAL-RELATED"/>
    <property type="match status" value="1"/>
</dbReference>
<dbReference type="Gene3D" id="1.20.140.10">
    <property type="entry name" value="Butyryl-CoA Dehydrogenase, subunit A, domain 3"/>
    <property type="match status" value="1"/>
</dbReference>
<dbReference type="InterPro" id="IPR037069">
    <property type="entry name" value="AcylCoA_DH/ox_N_sf"/>
</dbReference>
<evidence type="ECO:0000256" key="1">
    <source>
        <dbReference type="ARBA" id="ARBA00023002"/>
    </source>
</evidence>
<dbReference type="EMBL" id="JBHUKR010000011">
    <property type="protein sequence ID" value="MFD2419042.1"/>
    <property type="molecule type" value="Genomic_DNA"/>
</dbReference>
<evidence type="ECO:0000313" key="5">
    <source>
        <dbReference type="Proteomes" id="UP001597417"/>
    </source>
</evidence>
<dbReference type="PANTHER" id="PTHR43884">
    <property type="entry name" value="ACYL-COA DEHYDROGENASE"/>
    <property type="match status" value="1"/>
</dbReference>
<dbReference type="InterPro" id="IPR013786">
    <property type="entry name" value="AcylCoA_DH/ox_N"/>
</dbReference>
<dbReference type="SUPFAM" id="SSF47203">
    <property type="entry name" value="Acyl-CoA dehydrogenase C-terminal domain-like"/>
    <property type="match status" value="1"/>
</dbReference>
<accession>A0ABW5FZU5</accession>
<dbReference type="InterPro" id="IPR009100">
    <property type="entry name" value="AcylCoA_DH/oxidase_NM_dom_sf"/>
</dbReference>
<reference evidence="5" key="1">
    <citation type="journal article" date="2019" name="Int. J. Syst. Evol. Microbiol.">
        <title>The Global Catalogue of Microorganisms (GCM) 10K type strain sequencing project: providing services to taxonomists for standard genome sequencing and annotation.</title>
        <authorList>
            <consortium name="The Broad Institute Genomics Platform"/>
            <consortium name="The Broad Institute Genome Sequencing Center for Infectious Disease"/>
            <person name="Wu L."/>
            <person name="Ma J."/>
        </authorList>
    </citation>
    <scope>NUCLEOTIDE SEQUENCE [LARGE SCALE GENOMIC DNA]</scope>
    <source>
        <strain evidence="5">CGMCC 4.7645</strain>
    </source>
</reference>
<dbReference type="Proteomes" id="UP001597417">
    <property type="component" value="Unassembled WGS sequence"/>
</dbReference>
<proteinExistence type="predicted"/>
<evidence type="ECO:0000259" key="3">
    <source>
        <dbReference type="Pfam" id="PF08028"/>
    </source>
</evidence>
<dbReference type="InterPro" id="IPR046373">
    <property type="entry name" value="Acyl-CoA_Oxase/DH_mid-dom_sf"/>
</dbReference>
<dbReference type="Gene3D" id="1.10.540.10">
    <property type="entry name" value="Acyl-CoA dehydrogenase/oxidase, N-terminal domain"/>
    <property type="match status" value="1"/>
</dbReference>
<feature type="domain" description="Acyl-CoA dehydrogenase/oxidase N-terminal" evidence="2">
    <location>
        <begin position="16"/>
        <end position="90"/>
    </location>
</feature>
<dbReference type="Pfam" id="PF08028">
    <property type="entry name" value="Acyl-CoA_dh_2"/>
    <property type="match status" value="1"/>
</dbReference>
<gene>
    <name evidence="4" type="ORF">ACFSXZ_22175</name>
</gene>
<evidence type="ECO:0000313" key="4">
    <source>
        <dbReference type="EMBL" id="MFD2419042.1"/>
    </source>
</evidence>
<feature type="domain" description="Acyl-CoA dehydrogenase C-terminal" evidence="3">
    <location>
        <begin position="237"/>
        <end position="365"/>
    </location>
</feature>
<organism evidence="4 5">
    <name type="scientific">Amycolatopsis pigmentata</name>
    <dbReference type="NCBI Taxonomy" id="450801"/>
    <lineage>
        <taxon>Bacteria</taxon>
        <taxon>Bacillati</taxon>
        <taxon>Actinomycetota</taxon>
        <taxon>Actinomycetes</taxon>
        <taxon>Pseudonocardiales</taxon>
        <taxon>Pseudonocardiaceae</taxon>
        <taxon>Amycolatopsis</taxon>
    </lineage>
</organism>
<dbReference type="Pfam" id="PF02771">
    <property type="entry name" value="Acyl-CoA_dh_N"/>
    <property type="match status" value="1"/>
</dbReference>
<dbReference type="InterPro" id="IPR013107">
    <property type="entry name" value="Acyl-CoA_DH_C"/>
</dbReference>
<dbReference type="PIRSF" id="PIRSF016578">
    <property type="entry name" value="HsaA"/>
    <property type="match status" value="1"/>
</dbReference>
<keyword evidence="5" id="KW-1185">Reference proteome</keyword>
<dbReference type="SUPFAM" id="SSF56645">
    <property type="entry name" value="Acyl-CoA dehydrogenase NM domain-like"/>
    <property type="match status" value="1"/>
</dbReference>
<sequence>MLSYPQPSRAPEDLPEFFRPAIEKYRDEAEDLRRLPDELVDHLRINGAFRFTTPRELGGFELPVATTMTLIERLARIDGPTAWIVWNLNAGFGAAFLSEASVERIWANGPDPMVAHSSQPGYLVASENGFRLSGEWKLVSGVDSAQWLGLLALVLEGGQPRMTESGPDWRFCVVPRSSVTVRDTWHSTAMRGTNSNTVTVEDLPVDADMMVAPDARARIDRPLYHVPVINQITSGGAAVVLGMARAAIDEVAALSRTRTGPDGVPLTHQPRVQAAIGQAGARVDAALALLLTALGGLDAAAAAGRPATEKERGAVRGALPYAAETARAVLTSMYELGSSASLYESSRLGRLFRDGHAAAQHMVLSPANYELAGRTVIGIPANDPTL</sequence>
<dbReference type="Gene3D" id="2.40.110.10">
    <property type="entry name" value="Butyryl-CoA Dehydrogenase, subunit A, domain 2"/>
    <property type="match status" value="1"/>
</dbReference>
<name>A0ABW5FZU5_9PSEU</name>
<dbReference type="InterPro" id="IPR036250">
    <property type="entry name" value="AcylCo_DH-like_C"/>
</dbReference>
<protein>
    <submittedName>
        <fullName evidence="4">Acyl-CoA dehydrogenase family protein</fullName>
    </submittedName>
</protein>
<dbReference type="RefSeq" id="WP_378267060.1">
    <property type="nucleotide sequence ID" value="NZ_JBHUKR010000011.1"/>
</dbReference>